<dbReference type="InterPro" id="IPR031303">
    <property type="entry name" value="C5_meth_CS"/>
</dbReference>
<comment type="catalytic activity">
    <reaction evidence="5 8">
        <text>a 2'-deoxycytidine in DNA + S-adenosyl-L-methionine = a 5-methyl-2'-deoxycytidine in DNA + S-adenosyl-L-homocysteine + H(+)</text>
        <dbReference type="Rhea" id="RHEA:13681"/>
        <dbReference type="Rhea" id="RHEA-COMP:11369"/>
        <dbReference type="Rhea" id="RHEA-COMP:11370"/>
        <dbReference type="ChEBI" id="CHEBI:15378"/>
        <dbReference type="ChEBI" id="CHEBI:57856"/>
        <dbReference type="ChEBI" id="CHEBI:59789"/>
        <dbReference type="ChEBI" id="CHEBI:85452"/>
        <dbReference type="ChEBI" id="CHEBI:85454"/>
        <dbReference type="EC" id="2.1.1.37"/>
    </reaction>
</comment>
<dbReference type="PANTHER" id="PTHR10629:SF52">
    <property type="entry name" value="DNA (CYTOSINE-5)-METHYLTRANSFERASE 1"/>
    <property type="match status" value="1"/>
</dbReference>
<dbReference type="PROSITE" id="PS00094">
    <property type="entry name" value="C5_MTASE_1"/>
    <property type="match status" value="1"/>
</dbReference>
<evidence type="ECO:0000256" key="7">
    <source>
        <dbReference type="RuleBase" id="RU000416"/>
    </source>
</evidence>
<dbReference type="EC" id="2.1.1.37" evidence="8"/>
<dbReference type="InterPro" id="IPR050390">
    <property type="entry name" value="C5-Methyltransferase"/>
</dbReference>
<gene>
    <name evidence="9" type="ORF">PbJCM13498_27090</name>
</gene>
<evidence type="ECO:0000256" key="5">
    <source>
        <dbReference type="ARBA" id="ARBA00047422"/>
    </source>
</evidence>
<dbReference type="SUPFAM" id="SSF53335">
    <property type="entry name" value="S-adenosyl-L-methionine-dependent methyltransferases"/>
    <property type="match status" value="1"/>
</dbReference>
<keyword evidence="4" id="KW-0680">Restriction system</keyword>
<dbReference type="Gene3D" id="3.40.50.150">
    <property type="entry name" value="Vaccinia Virus protein VP39"/>
    <property type="match status" value="1"/>
</dbReference>
<feature type="active site" evidence="6">
    <location>
        <position position="72"/>
    </location>
</feature>
<dbReference type="GO" id="GO:0044027">
    <property type="term" value="P:negative regulation of gene expression via chromosomal CpG island methylation"/>
    <property type="evidence" value="ECO:0007669"/>
    <property type="project" value="TreeGrafter"/>
</dbReference>
<name>A0A5M4B1T5_9BACT</name>
<dbReference type="InterPro" id="IPR018117">
    <property type="entry name" value="C5_DNA_meth_AS"/>
</dbReference>
<comment type="similarity">
    <text evidence="6 7">Belongs to the class I-like SAM-binding methyltransferase superfamily. C5-methyltransferase family.</text>
</comment>
<evidence type="ECO:0000256" key="8">
    <source>
        <dbReference type="RuleBase" id="RU000417"/>
    </source>
</evidence>
<dbReference type="RefSeq" id="WP_025864536.1">
    <property type="nucleotide sequence ID" value="NZ_BLAX01000001.1"/>
</dbReference>
<evidence type="ECO:0000313" key="10">
    <source>
        <dbReference type="Proteomes" id="UP000391834"/>
    </source>
</evidence>
<evidence type="ECO:0000256" key="4">
    <source>
        <dbReference type="ARBA" id="ARBA00022747"/>
    </source>
</evidence>
<keyword evidence="1 6" id="KW-0489">Methyltransferase</keyword>
<protein>
    <recommendedName>
        <fullName evidence="8">Cytosine-specific methyltransferase</fullName>
        <ecNumber evidence="8">2.1.1.37</ecNumber>
    </recommendedName>
</protein>
<dbReference type="GO" id="GO:0009307">
    <property type="term" value="P:DNA restriction-modification system"/>
    <property type="evidence" value="ECO:0007669"/>
    <property type="project" value="UniProtKB-KW"/>
</dbReference>
<keyword evidence="3 6" id="KW-0949">S-adenosyl-L-methionine</keyword>
<reference evidence="9 10" key="1">
    <citation type="submission" date="2019-10" db="EMBL/GenBank/DDBJ databases">
        <title>Prolixibacter strains distinguished by the presence of nitrate reductase genes were adept at nitrate-dependent anaerobic corrosion of metallic iron and carbon steel.</title>
        <authorList>
            <person name="Iino T."/>
            <person name="Shono N."/>
            <person name="Ito K."/>
            <person name="Nakamura R."/>
            <person name="Sueoka K."/>
            <person name="Harayama S."/>
            <person name="Ohkuma M."/>
        </authorList>
    </citation>
    <scope>NUCLEOTIDE SEQUENCE [LARGE SCALE GENOMIC DNA]</scope>
    <source>
        <strain evidence="9 10">JCM 13498</strain>
    </source>
</reference>
<comment type="caution">
    <text evidence="9">The sequence shown here is derived from an EMBL/GenBank/DDBJ whole genome shotgun (WGS) entry which is preliminary data.</text>
</comment>
<dbReference type="PROSITE" id="PS51679">
    <property type="entry name" value="SAM_MT_C5"/>
    <property type="match status" value="1"/>
</dbReference>
<dbReference type="OrthoDB" id="32195at2"/>
<evidence type="ECO:0000256" key="2">
    <source>
        <dbReference type="ARBA" id="ARBA00022679"/>
    </source>
</evidence>
<dbReference type="InterPro" id="IPR029063">
    <property type="entry name" value="SAM-dependent_MTases_sf"/>
</dbReference>
<dbReference type="NCBIfam" id="TIGR00675">
    <property type="entry name" value="dcm"/>
    <property type="match status" value="1"/>
</dbReference>
<keyword evidence="10" id="KW-1185">Reference proteome</keyword>
<dbReference type="GO" id="GO:0032259">
    <property type="term" value="P:methylation"/>
    <property type="evidence" value="ECO:0007669"/>
    <property type="project" value="UniProtKB-KW"/>
</dbReference>
<dbReference type="Pfam" id="PF00145">
    <property type="entry name" value="DNA_methylase"/>
    <property type="match status" value="2"/>
</dbReference>
<evidence type="ECO:0000256" key="3">
    <source>
        <dbReference type="ARBA" id="ARBA00022691"/>
    </source>
</evidence>
<dbReference type="Proteomes" id="UP000391834">
    <property type="component" value="Unassembled WGS sequence"/>
</dbReference>
<proteinExistence type="inferred from homology"/>
<dbReference type="GO" id="GO:0003677">
    <property type="term" value="F:DNA binding"/>
    <property type="evidence" value="ECO:0007669"/>
    <property type="project" value="TreeGrafter"/>
</dbReference>
<accession>A0A5M4B1T5</accession>
<dbReference type="Gene3D" id="3.90.120.10">
    <property type="entry name" value="DNA Methylase, subunit A, domain 2"/>
    <property type="match status" value="1"/>
</dbReference>
<dbReference type="AlphaFoldDB" id="A0A5M4B1T5"/>
<evidence type="ECO:0000313" key="9">
    <source>
        <dbReference type="EMBL" id="GET33846.1"/>
    </source>
</evidence>
<dbReference type="GO" id="GO:0003886">
    <property type="term" value="F:DNA (cytosine-5-)-methyltransferase activity"/>
    <property type="evidence" value="ECO:0007669"/>
    <property type="project" value="UniProtKB-EC"/>
</dbReference>
<dbReference type="PANTHER" id="PTHR10629">
    <property type="entry name" value="CYTOSINE-SPECIFIC METHYLTRANSFERASE"/>
    <property type="match status" value="1"/>
</dbReference>
<keyword evidence="2 6" id="KW-0808">Transferase</keyword>
<dbReference type="PROSITE" id="PS00095">
    <property type="entry name" value="C5_MTASE_2"/>
    <property type="match status" value="1"/>
</dbReference>
<dbReference type="PRINTS" id="PR00105">
    <property type="entry name" value="C5METTRFRASE"/>
</dbReference>
<evidence type="ECO:0000256" key="1">
    <source>
        <dbReference type="ARBA" id="ARBA00022603"/>
    </source>
</evidence>
<organism evidence="9 10">
    <name type="scientific">Prolixibacter bellariivorans</name>
    <dbReference type="NCBI Taxonomy" id="314319"/>
    <lineage>
        <taxon>Bacteria</taxon>
        <taxon>Pseudomonadati</taxon>
        <taxon>Bacteroidota</taxon>
        <taxon>Bacteroidia</taxon>
        <taxon>Marinilabiliales</taxon>
        <taxon>Prolixibacteraceae</taxon>
        <taxon>Prolixibacter</taxon>
    </lineage>
</organism>
<evidence type="ECO:0000256" key="6">
    <source>
        <dbReference type="PROSITE-ProRule" id="PRU01016"/>
    </source>
</evidence>
<sequence>MKSFELFSGAGGLAEGLKISGFNHIALLEYNKDACNTLKVNFPESKVFEQDVREFNFSEIGKVDLIGGGPPCQPFSLGGKAKGNNDHRDMFPFAIKGIKELTPKAFIFENVKGLLRQSFSSYFNYIILQLTYPEINIEKKESWESHLTRLEKVHTAGLYSGLKYNIVFRLVNAANYGVPQKRERVIIVGIRDDLGIDWSFPKETHSEERLLWDKFVTGEYWDRNKIENRFKEIPDLKLKKQINKLRYQYGFFSPDTKPWVTIREALSGLPDPRESNFHSEHIFRDGARIYPGHTGSYIDEPSKTIKAGDHGVPGGENMIRFETGKVRYLTILEAKRIQTFPDNYEITGSWTEGMRQLGNAVPVRLANIIGNELKKKLSC</sequence>
<dbReference type="InterPro" id="IPR001525">
    <property type="entry name" value="C5_MeTfrase"/>
</dbReference>
<dbReference type="EMBL" id="BLAX01000001">
    <property type="protein sequence ID" value="GET33846.1"/>
    <property type="molecule type" value="Genomic_DNA"/>
</dbReference>